<evidence type="ECO:0000256" key="1">
    <source>
        <dbReference type="SAM" id="MobiDB-lite"/>
    </source>
</evidence>
<sequence>MASHVVDSPRSRGTALLSPNAPKRKDPLRDGIARLFRVRLAAAWHAAIVQQQQFQLDVLMRLPCGTRPANKSSKLQKGTQGLGAGRLGAITVVRGSSQCRIARAQPTSAPSISVKLRDLDAGCGLGGQLSMADLSIKGKPRWCSAALPLLYGAVHITLPSLPDPA</sequence>
<evidence type="ECO:0000313" key="2">
    <source>
        <dbReference type="EMBL" id="KAK8856911.1"/>
    </source>
</evidence>
<name>A0ABR2I3K6_9PEZI</name>
<accession>A0ABR2I3K6</accession>
<protein>
    <submittedName>
        <fullName evidence="2">Uncharacterized protein</fullName>
    </submittedName>
</protein>
<evidence type="ECO:0000313" key="3">
    <source>
        <dbReference type="Proteomes" id="UP001390339"/>
    </source>
</evidence>
<reference evidence="2 3" key="1">
    <citation type="journal article" date="2024" name="IMA Fungus">
        <title>Apiospora arundinis, a panoply of carbohydrate-active enzymes and secondary metabolites.</title>
        <authorList>
            <person name="Sorensen T."/>
            <person name="Petersen C."/>
            <person name="Muurmann A.T."/>
            <person name="Christiansen J.V."/>
            <person name="Brundto M.L."/>
            <person name="Overgaard C.K."/>
            <person name="Boysen A.T."/>
            <person name="Wollenberg R.D."/>
            <person name="Larsen T.O."/>
            <person name="Sorensen J.L."/>
            <person name="Nielsen K.L."/>
            <person name="Sondergaard T.E."/>
        </authorList>
    </citation>
    <scope>NUCLEOTIDE SEQUENCE [LARGE SCALE GENOMIC DNA]</scope>
    <source>
        <strain evidence="2 3">AAU 773</strain>
    </source>
</reference>
<dbReference type="EMBL" id="JAPCWZ010000007">
    <property type="protein sequence ID" value="KAK8856911.1"/>
    <property type="molecule type" value="Genomic_DNA"/>
</dbReference>
<organism evidence="2 3">
    <name type="scientific">Apiospora arundinis</name>
    <dbReference type="NCBI Taxonomy" id="335852"/>
    <lineage>
        <taxon>Eukaryota</taxon>
        <taxon>Fungi</taxon>
        <taxon>Dikarya</taxon>
        <taxon>Ascomycota</taxon>
        <taxon>Pezizomycotina</taxon>
        <taxon>Sordariomycetes</taxon>
        <taxon>Xylariomycetidae</taxon>
        <taxon>Amphisphaeriales</taxon>
        <taxon>Apiosporaceae</taxon>
        <taxon>Apiospora</taxon>
    </lineage>
</organism>
<keyword evidence="3" id="KW-1185">Reference proteome</keyword>
<gene>
    <name evidence="2" type="ORF">PGQ11_012823</name>
</gene>
<dbReference type="Proteomes" id="UP001390339">
    <property type="component" value="Unassembled WGS sequence"/>
</dbReference>
<feature type="region of interest" description="Disordered" evidence="1">
    <location>
        <begin position="1"/>
        <end position="24"/>
    </location>
</feature>
<comment type="caution">
    <text evidence="2">The sequence shown here is derived from an EMBL/GenBank/DDBJ whole genome shotgun (WGS) entry which is preliminary data.</text>
</comment>
<proteinExistence type="predicted"/>